<dbReference type="PANTHER" id="PTHR30483">
    <property type="entry name" value="LEUCINE-SPECIFIC-BINDING PROTEIN"/>
    <property type="match status" value="1"/>
</dbReference>
<organism evidence="3">
    <name type="scientific">marine metagenome</name>
    <dbReference type="NCBI Taxonomy" id="408172"/>
    <lineage>
        <taxon>unclassified sequences</taxon>
        <taxon>metagenomes</taxon>
        <taxon>ecological metagenomes</taxon>
    </lineage>
</organism>
<proteinExistence type="predicted"/>
<name>A0A381T8X7_9ZZZZ</name>
<protein>
    <recommendedName>
        <fullName evidence="2">Leucine-binding protein domain-containing protein</fullName>
    </recommendedName>
</protein>
<gene>
    <name evidence="3" type="ORF">METZ01_LOCUS65038</name>
</gene>
<evidence type="ECO:0000256" key="1">
    <source>
        <dbReference type="ARBA" id="ARBA00022729"/>
    </source>
</evidence>
<accession>A0A381T8X7</accession>
<evidence type="ECO:0000259" key="2">
    <source>
        <dbReference type="Pfam" id="PF13458"/>
    </source>
</evidence>
<dbReference type="InterPro" id="IPR051010">
    <property type="entry name" value="BCAA_transport"/>
</dbReference>
<evidence type="ECO:0000313" key="3">
    <source>
        <dbReference type="EMBL" id="SVA12184.1"/>
    </source>
</evidence>
<dbReference type="InterPro" id="IPR028082">
    <property type="entry name" value="Peripla_BP_I"/>
</dbReference>
<dbReference type="PANTHER" id="PTHR30483:SF6">
    <property type="entry name" value="PERIPLASMIC BINDING PROTEIN OF ABC TRANSPORTER FOR NATURAL AMINO ACIDS"/>
    <property type="match status" value="1"/>
</dbReference>
<dbReference type="SUPFAM" id="SSF53822">
    <property type="entry name" value="Periplasmic binding protein-like I"/>
    <property type="match status" value="1"/>
</dbReference>
<dbReference type="Gene3D" id="3.40.50.2300">
    <property type="match status" value="2"/>
</dbReference>
<reference evidence="3" key="1">
    <citation type="submission" date="2018-05" db="EMBL/GenBank/DDBJ databases">
        <authorList>
            <person name="Lanie J.A."/>
            <person name="Ng W.-L."/>
            <person name="Kazmierczak K.M."/>
            <person name="Andrzejewski T.M."/>
            <person name="Davidsen T.M."/>
            <person name="Wayne K.J."/>
            <person name="Tettelin H."/>
            <person name="Glass J.I."/>
            <person name="Rusch D."/>
            <person name="Podicherti R."/>
            <person name="Tsui H.-C.T."/>
            <person name="Winkler M.E."/>
        </authorList>
    </citation>
    <scope>NUCLEOTIDE SEQUENCE</scope>
</reference>
<sequence length="631" mass="71515">MVLHYLINVFSRRMNMCLTRNIILFLTLSLPVFSQNWFQSRLIEKQIDMAIEHFNEDRFAIAETIIKKLMEKPLGVYEPKSRIMLMKTAYALNKKEDVKIIGRDFLESFPKNEFAKDVYLKFGDTFVDEQNFNSAFRMYIKARTLTANEEFLYLVDHRLLNTIQLNIPSTTISELSMISTNSSERIICTLAKSFNDISSGNPDECASSLYQVNPEEIPIYYFDLYEKLLRASYQPAIKTITVGVIIPLTGDNMIQGNSFLRGMHKALSSSINSNKKIAFMIKDNEGDEIQTIRVVNELEKNPAVKAIIGPISETNAIIAANSLQGKNIPLLIPSATLDGITSLGNNIYQLNSNLSVRGKIAARYITKILELDSIAVLAPADNFGHALTDAFVKEVDQLGKKIVGVEWYSGIPTDLKRQFKNLRKIAFDLEEKDNNYDEYLGMVLDSLDFLFELSDDDLFDIPDDEDEKLTALDSSKLKLNTIQAIYSPAHPDHLAYIGTQFPMYYFETQIVGNDSWKNLDVLNQSNIGPHMEGLIIISNNYSIDIKDQIYNQAFDCTQLIYSIVNDQNNGRLALAKKLSNLSDFSGESHNVRFFDSNLNTSLQVLRYENNQITRSGYFVGDSLLSLESIAP</sequence>
<dbReference type="Pfam" id="PF13458">
    <property type="entry name" value="Peripla_BP_6"/>
    <property type="match status" value="1"/>
</dbReference>
<dbReference type="EMBL" id="UINC01004150">
    <property type="protein sequence ID" value="SVA12184.1"/>
    <property type="molecule type" value="Genomic_DNA"/>
</dbReference>
<dbReference type="AlphaFoldDB" id="A0A381T8X7"/>
<keyword evidence="1" id="KW-0732">Signal</keyword>
<feature type="domain" description="Leucine-binding protein" evidence="2">
    <location>
        <begin position="239"/>
        <end position="421"/>
    </location>
</feature>
<dbReference type="InterPro" id="IPR028081">
    <property type="entry name" value="Leu-bd"/>
</dbReference>